<keyword evidence="4" id="KW-0862">Zinc</keyword>
<keyword evidence="2" id="KW-0479">Metal-binding</keyword>
<dbReference type="GO" id="GO:0032465">
    <property type="term" value="P:regulation of cytokinesis"/>
    <property type="evidence" value="ECO:0007669"/>
    <property type="project" value="TreeGrafter"/>
</dbReference>
<dbReference type="GO" id="GO:0000281">
    <property type="term" value="P:mitotic cytokinesis"/>
    <property type="evidence" value="ECO:0007669"/>
    <property type="project" value="InterPro"/>
</dbReference>
<dbReference type="Pfam" id="PF01363">
    <property type="entry name" value="FYVE"/>
    <property type="match status" value="1"/>
</dbReference>
<dbReference type="GO" id="GO:0005765">
    <property type="term" value="C:lysosomal membrane"/>
    <property type="evidence" value="ECO:0007669"/>
    <property type="project" value="TreeGrafter"/>
</dbReference>
<dbReference type="SUPFAM" id="SSF57903">
    <property type="entry name" value="FYVE/PHD zinc finger"/>
    <property type="match status" value="1"/>
</dbReference>
<proteinExistence type="predicted"/>
<evidence type="ECO:0000259" key="6">
    <source>
        <dbReference type="PROSITE" id="PS50178"/>
    </source>
</evidence>
<dbReference type="InterPro" id="IPR017455">
    <property type="entry name" value="Znf_FYVE-rel"/>
</dbReference>
<protein>
    <submittedName>
        <fullName evidence="7">Zinc finger FYVE domain-containing protein 26</fullName>
    </submittedName>
</protein>
<dbReference type="GO" id="GO:0008270">
    <property type="term" value="F:zinc ion binding"/>
    <property type="evidence" value="ECO:0007669"/>
    <property type="project" value="UniProtKB-KW"/>
</dbReference>
<dbReference type="InterPro" id="IPR011011">
    <property type="entry name" value="Znf_FYVE_PHD"/>
</dbReference>
<dbReference type="PROSITE" id="PS50178">
    <property type="entry name" value="ZF_FYVE"/>
    <property type="match status" value="1"/>
</dbReference>
<name>A0A195EWI1_9HYME</name>
<dbReference type="GO" id="GO:0000724">
    <property type="term" value="P:double-strand break repair via homologous recombination"/>
    <property type="evidence" value="ECO:0007669"/>
    <property type="project" value="InterPro"/>
</dbReference>
<gene>
    <name evidence="7" type="ORF">ALC56_13117</name>
</gene>
<reference evidence="7 8" key="1">
    <citation type="submission" date="2016-03" db="EMBL/GenBank/DDBJ databases">
        <title>Trachymyrmex septentrionalis WGS genome.</title>
        <authorList>
            <person name="Nygaard S."/>
            <person name="Hu H."/>
            <person name="Boomsma J."/>
            <person name="Zhang G."/>
        </authorList>
    </citation>
    <scope>NUCLEOTIDE SEQUENCE [LARGE SCALE GENOMIC DNA]</scope>
    <source>
        <strain evidence="7">Tsep2-gDNA-1</strain>
        <tissue evidence="7">Whole body</tissue>
    </source>
</reference>
<dbReference type="SMART" id="SM00064">
    <property type="entry name" value="FYVE"/>
    <property type="match status" value="1"/>
</dbReference>
<dbReference type="PANTHER" id="PTHR46591:SF1">
    <property type="entry name" value="ZINC FINGER FYVE DOMAIN-CONTAINING PROTEIN 26"/>
    <property type="match status" value="1"/>
</dbReference>
<evidence type="ECO:0000256" key="4">
    <source>
        <dbReference type="ARBA" id="ARBA00022833"/>
    </source>
</evidence>
<dbReference type="GO" id="GO:0032266">
    <property type="term" value="F:phosphatidylinositol-3-phosphate binding"/>
    <property type="evidence" value="ECO:0007669"/>
    <property type="project" value="InterPro"/>
</dbReference>
<dbReference type="EMBL" id="KQ981948">
    <property type="protein sequence ID" value="KYN32635.1"/>
    <property type="molecule type" value="Genomic_DNA"/>
</dbReference>
<evidence type="ECO:0000313" key="8">
    <source>
        <dbReference type="Proteomes" id="UP000078541"/>
    </source>
</evidence>
<dbReference type="InterPro" id="IPR006869">
    <property type="entry name" value="DUF547"/>
</dbReference>
<keyword evidence="8" id="KW-1185">Reference proteome</keyword>
<dbReference type="Proteomes" id="UP000078541">
    <property type="component" value="Unassembled WGS sequence"/>
</dbReference>
<dbReference type="InterPro" id="IPR013083">
    <property type="entry name" value="Znf_RING/FYVE/PHD"/>
</dbReference>
<keyword evidence="1" id="KW-0597">Phosphoprotein</keyword>
<dbReference type="Gene3D" id="3.30.40.10">
    <property type="entry name" value="Zinc/RING finger domain, C3HC4 (zinc finger)"/>
    <property type="match status" value="1"/>
</dbReference>
<sequence>MSIQTKGLELNKCIFSHLWYTSLNIFNINNDSNFLNEFHHNCCVDLTELETVIESLIHSPNEEQYQWIAYILLWKLIDNKSANVDCSIQSNIQTQFDCIQIKNAIELCSNVPDCLHKVFLSKLVFCDFDICYILIMKGRYNEVELLLSCNLLKRLYPVLLFKVLNDCPQEIMNTRESYDNGISICECINFFLEKCYSDLYNDDCLNKLYALLKNHIRIVLYILQWKKQYFIDMKLSTKESKNSQSDMIEQTVSIKQILSLLQKHNVLFVLKLITDIHDRDYSDIQDLVKEVSLNQSMSFQAYCCIISVLKAIFLCEFYNVEHKQITKYFSDMMSHLSSLFPLSLRIETMENIFSLLFLRYEDFNVINASSKDDCNIRKSIEHEKSGFIANKYAVRDMLYYLWKSTLITTEEIDKLQVLESHKEMQQLHENVSTFTSTLIDTRWRLKFHMGLYFFENVGTPQDESDNPSGVNKLESIISQTPSFPHRITEDTFFYKGDSTSDEIKVKSDSSSESGLLSRNKRRKCSRIAVEKTDHLTTKDKLSLINLMLASKESLIVHCLWKGNFQKAQEVVEMFHMENTQLDGEIRFSEALHTFKQNLYKHIRTLNTIDSFKESSKTSTLENIKFAAQEGVQSSKYINQLQTFLASQQVHLLILDTNILRSNEILTLSALDLNDTNIQTISDLLKTPLHHYFGYQIFDLNTEPDKLEKVASNLQVNLIYSILVNVYPNISCYDKKKCNSIKDSEYIILNKNQELGVKNVIKRPNQYISEILAELLQILCNISSGRSHLDNSYLRSISNHTDIRMILNKTSNLANLDLGELSGGDETLTFFLNVWNVMFLHASLDIWSNDPPLESLRHTISLTSIGYIIGDLGLVTLAALRSKLLGKLANDIKFFTQVEELNELAWQDLDLVQNPRIIFAMANEFYGTPEIRVYEAQTLNDALNEATNDYIAYYSLVSPDESVNEPKQKISLLNLVRQYQNTFSQDTDGETNANRSLPSIADFEKLNEDINLEYMTSNYTYEVILKYSKYNISNVTTTNLIQTSLWQSRILRTSLLQYLERHCWLVSYLVQRMHNENPTILENNYDNVKRIVCLENLMNSPWMNKLKLLFNNNQILAAIHDSVPEHELWHYFELRKDHNWQDSLEMLNALTDIMIKYSAELQRFKDLILSHMLSNLGVLSVTSMLQYLYQIKDIHILTQTILHNVNKWPMILCEHALCHALQHEHNHKLPVHCKHRMNDILCRITIFHKMIPYCMNKSNITWYDIVYCTGKIDPFKIIKSLIDADQFELCLEWLECQAFSLEMQTTVSQDFLIGLLKNEQQDFKQALKFLQALPLSQPMKICKGVLKKLESISALQFITNYLLDYCKVAEQPKYRKTLIGLQILKLLEDKDRSLYIHLIKEPLLMLEQLLMNCKFENIQNILNSLQENLQHPDIGISNFYEIIKFYAKKSLDFRVSFRRDGTKNKTKNMSQPNIEAENNEFVMPVNVPTKEEWVPNDRARECSCCKAVIFSMFNRRHHCRRCGRVICAMCSRHRVPSTSSNELFDYWRLTKDEKHNRTIREEFSFEYAPNISLCLAILNLYCDSKIYTSFLLDRCDEMKRLLQPVSGDRINPEIDHAVIIKMIRSLLTAAKMKCAKFGFNTGLAHCDRFLSQVDLIATLVQSDCVTLISMDDLDEHTLRKLRDLLTEKERWTLALDVSTKAGLDTQGVWAAWGKACLKVGHLEQAKEKFQHCLDKIIHEDLDDWVMLFYPKELIESPKKELTVKMTQSTQEGNEISDEEKQACKTSYLRRNEYFKCRPLKDPPLLTEILQILDTLSIHRSRTQHSSPQSKSDTAQEILQTLNSLKAVSQNQFNVKYVIPANQTVYYQESLYYLLTYGSYTSILQFFLRHKEFDKCLVYILDNNIERDLFLNGVYLYCLKNGQIEKLHNAMRTKDPTLVTWRKYLISVCHFMERKQYWHILYQIQLFMRDYVRASMTCIRFYTNEANTYSDLHNRAHLLQDAQKHLELELQTESLTKRRKNINSDHSGQNTLVMEPSEIDRHINTICRQTEIVKFLANCEKEERPLTEFFNLFPDIDSNNFQTLQLPTLFGNQQQKIHLAVLAILCGRDIEEGFGIAFRIMQDYNLPQQKVYSLAGHVLALKNNVAAIEQLIKCCRSSGAPNAHIISDHVLAHCVKLLLTYSYTEQIPTLKHHIDILIRLIIDTELRINAYIENKQLKAAYLLAVKYSRAQDIRRILKESDRLGQSAIKAICLKWLQQNPKK</sequence>
<organism evidence="7 8">
    <name type="scientific">Trachymyrmex septentrionalis</name>
    <dbReference type="NCBI Taxonomy" id="34720"/>
    <lineage>
        <taxon>Eukaryota</taxon>
        <taxon>Metazoa</taxon>
        <taxon>Ecdysozoa</taxon>
        <taxon>Arthropoda</taxon>
        <taxon>Hexapoda</taxon>
        <taxon>Insecta</taxon>
        <taxon>Pterygota</taxon>
        <taxon>Neoptera</taxon>
        <taxon>Endopterygota</taxon>
        <taxon>Hymenoptera</taxon>
        <taxon>Apocrita</taxon>
        <taxon>Aculeata</taxon>
        <taxon>Formicoidea</taxon>
        <taxon>Formicidae</taxon>
        <taxon>Myrmicinae</taxon>
        <taxon>Trachymyrmex</taxon>
    </lineage>
</organism>
<dbReference type="InterPro" id="IPR000306">
    <property type="entry name" value="Znf_FYVE"/>
</dbReference>
<dbReference type="GO" id="GO:0030496">
    <property type="term" value="C:midbody"/>
    <property type="evidence" value="ECO:0007669"/>
    <property type="project" value="TreeGrafter"/>
</dbReference>
<accession>A0A195EWI1</accession>
<evidence type="ECO:0000256" key="1">
    <source>
        <dbReference type="ARBA" id="ARBA00022553"/>
    </source>
</evidence>
<dbReference type="GO" id="GO:0005813">
    <property type="term" value="C:centrosome"/>
    <property type="evidence" value="ECO:0007669"/>
    <property type="project" value="TreeGrafter"/>
</dbReference>
<dbReference type="InterPro" id="IPR057946">
    <property type="entry name" value="TPR_ZFYVE26"/>
</dbReference>
<evidence type="ECO:0000256" key="5">
    <source>
        <dbReference type="PROSITE-ProRule" id="PRU00091"/>
    </source>
</evidence>
<dbReference type="InterPro" id="IPR028730">
    <property type="entry name" value="ZFYVE26"/>
</dbReference>
<evidence type="ECO:0000313" key="7">
    <source>
        <dbReference type="EMBL" id="KYN32635.1"/>
    </source>
</evidence>
<evidence type="ECO:0000256" key="2">
    <source>
        <dbReference type="ARBA" id="ARBA00022723"/>
    </source>
</evidence>
<dbReference type="PANTHER" id="PTHR46591">
    <property type="entry name" value="ZINC FINGER FYVE DOMAIN-CONTAINING PROTEIN 26"/>
    <property type="match status" value="1"/>
</dbReference>
<dbReference type="Pfam" id="PF04784">
    <property type="entry name" value="DUF547"/>
    <property type="match status" value="1"/>
</dbReference>
<dbReference type="Pfam" id="PF25569">
    <property type="entry name" value="TPR_ZFYVE26"/>
    <property type="match status" value="1"/>
</dbReference>
<feature type="domain" description="FYVE-type" evidence="6">
    <location>
        <begin position="1495"/>
        <end position="1533"/>
    </location>
</feature>
<evidence type="ECO:0000256" key="3">
    <source>
        <dbReference type="ARBA" id="ARBA00022771"/>
    </source>
</evidence>
<dbReference type="STRING" id="34720.A0A195EWI1"/>
<keyword evidence="3 5" id="KW-0863">Zinc-finger</keyword>